<accession>A0AAN8XHL2</accession>
<dbReference type="Gene3D" id="3.40.640.10">
    <property type="entry name" value="Type I PLP-dependent aspartate aminotransferase-like (Major domain)"/>
    <property type="match status" value="1"/>
</dbReference>
<keyword evidence="3" id="KW-0808">Transferase</keyword>
<gene>
    <name evidence="5" type="ORF">SK128_005785</name>
</gene>
<protein>
    <submittedName>
        <fullName evidence="5">Uncharacterized protein</fullName>
    </submittedName>
</protein>
<proteinExistence type="predicted"/>
<evidence type="ECO:0000256" key="3">
    <source>
        <dbReference type="ARBA" id="ARBA00022679"/>
    </source>
</evidence>
<dbReference type="EMBL" id="JAXCGZ010003831">
    <property type="protein sequence ID" value="KAK7083006.1"/>
    <property type="molecule type" value="Genomic_DNA"/>
</dbReference>
<dbReference type="InterPro" id="IPR015421">
    <property type="entry name" value="PyrdxlP-dep_Trfase_major"/>
</dbReference>
<evidence type="ECO:0000256" key="4">
    <source>
        <dbReference type="ARBA" id="ARBA00022898"/>
    </source>
</evidence>
<evidence type="ECO:0000313" key="6">
    <source>
        <dbReference type="Proteomes" id="UP001381693"/>
    </source>
</evidence>
<sequence>MVKESMLVDLGSRDVSFISCVKYIRKTLLEVAEVSPDAYTAVPLQGSGTYAVEAVINTTTPRAGAKVLILSNGAYGKRMLKICQWADIQADIQEFPEDRKIEIEKARIVKYRNPYVINDVINDMKMYM</sequence>
<evidence type="ECO:0000313" key="5">
    <source>
        <dbReference type="EMBL" id="KAK7083006.1"/>
    </source>
</evidence>
<keyword evidence="4" id="KW-0663">Pyridoxal phosphate</keyword>
<dbReference type="InterPro" id="IPR015424">
    <property type="entry name" value="PyrdxlP-dep_Trfase"/>
</dbReference>
<evidence type="ECO:0000256" key="1">
    <source>
        <dbReference type="ARBA" id="ARBA00001933"/>
    </source>
</evidence>
<comment type="caution">
    <text evidence="5">The sequence shown here is derived from an EMBL/GenBank/DDBJ whole genome shotgun (WGS) entry which is preliminary data.</text>
</comment>
<dbReference type="GO" id="GO:0008483">
    <property type="term" value="F:transaminase activity"/>
    <property type="evidence" value="ECO:0007669"/>
    <property type="project" value="UniProtKB-KW"/>
</dbReference>
<dbReference type="SUPFAM" id="SSF53383">
    <property type="entry name" value="PLP-dependent transferases"/>
    <property type="match status" value="1"/>
</dbReference>
<dbReference type="Proteomes" id="UP001381693">
    <property type="component" value="Unassembled WGS sequence"/>
</dbReference>
<organism evidence="5 6">
    <name type="scientific">Halocaridina rubra</name>
    <name type="common">Hawaiian red shrimp</name>
    <dbReference type="NCBI Taxonomy" id="373956"/>
    <lineage>
        <taxon>Eukaryota</taxon>
        <taxon>Metazoa</taxon>
        <taxon>Ecdysozoa</taxon>
        <taxon>Arthropoda</taxon>
        <taxon>Crustacea</taxon>
        <taxon>Multicrustacea</taxon>
        <taxon>Malacostraca</taxon>
        <taxon>Eumalacostraca</taxon>
        <taxon>Eucarida</taxon>
        <taxon>Decapoda</taxon>
        <taxon>Pleocyemata</taxon>
        <taxon>Caridea</taxon>
        <taxon>Atyoidea</taxon>
        <taxon>Atyidae</taxon>
        <taxon>Halocaridina</taxon>
    </lineage>
</organism>
<keyword evidence="2" id="KW-0032">Aminotransferase</keyword>
<name>A0AAN8XHL2_HALRR</name>
<keyword evidence="6" id="KW-1185">Reference proteome</keyword>
<dbReference type="AlphaFoldDB" id="A0AAN8XHL2"/>
<dbReference type="PANTHER" id="PTHR42778">
    <property type="entry name" value="2-AMINOETHYLPHOSPHONATE--PYRUVATE TRANSAMINASE"/>
    <property type="match status" value="1"/>
</dbReference>
<reference evidence="5 6" key="1">
    <citation type="submission" date="2023-11" db="EMBL/GenBank/DDBJ databases">
        <title>Halocaridina rubra genome assembly.</title>
        <authorList>
            <person name="Smith C."/>
        </authorList>
    </citation>
    <scope>NUCLEOTIDE SEQUENCE [LARGE SCALE GENOMIC DNA]</scope>
    <source>
        <strain evidence="5">EP-1</strain>
        <tissue evidence="5">Whole</tissue>
    </source>
</reference>
<evidence type="ECO:0000256" key="2">
    <source>
        <dbReference type="ARBA" id="ARBA00022576"/>
    </source>
</evidence>
<dbReference type="PANTHER" id="PTHR42778:SF1">
    <property type="entry name" value="2-AMINOETHYLPHOSPHONATE--PYRUVATE TRANSAMINASE"/>
    <property type="match status" value="1"/>
</dbReference>
<comment type="cofactor">
    <cofactor evidence="1">
        <name>pyridoxal 5'-phosphate</name>
        <dbReference type="ChEBI" id="CHEBI:597326"/>
    </cofactor>
</comment>